<proteinExistence type="predicted"/>
<reference evidence="2" key="1">
    <citation type="submission" date="2011-08" db="EMBL/GenBank/DDBJ databases">
        <title>Complete sequence of chromosome of Streptomyces violaceusniger Tu 4113.</title>
        <authorList>
            <consortium name="US DOE Joint Genome Institute"/>
            <person name="Lucas S."/>
            <person name="Han J."/>
            <person name="Lapidus A."/>
            <person name="Cheng J.-F."/>
            <person name="Goodwin L."/>
            <person name="Pitluck S."/>
            <person name="Peters L."/>
            <person name="Ivanova N."/>
            <person name="Daligault H."/>
            <person name="Detter J.C."/>
            <person name="Han C."/>
            <person name="Tapia R."/>
            <person name="Land M."/>
            <person name="Hauser L."/>
            <person name="Kyrpides N."/>
            <person name="Ivanova N."/>
            <person name="Pagani I."/>
            <person name="Hagen A."/>
            <person name="Katz L."/>
            <person name="Fiedler H.-P."/>
            <person name="Keasling J."/>
            <person name="Fortman J."/>
            <person name="Woyke T."/>
        </authorList>
    </citation>
    <scope>NUCLEOTIDE SEQUENCE [LARGE SCALE GENOMIC DNA]</scope>
    <source>
        <strain evidence="2">Tu 4113</strain>
    </source>
</reference>
<dbReference type="HOGENOM" id="CLU_1119688_0_0_11"/>
<organism evidence="2 3">
    <name type="scientific">Streptomyces violaceusniger (strain Tu 4113)</name>
    <dbReference type="NCBI Taxonomy" id="653045"/>
    <lineage>
        <taxon>Bacteria</taxon>
        <taxon>Bacillati</taxon>
        <taxon>Actinomycetota</taxon>
        <taxon>Actinomycetes</taxon>
        <taxon>Kitasatosporales</taxon>
        <taxon>Streptomycetaceae</taxon>
        <taxon>Streptomyces</taxon>
        <taxon>Streptomyces violaceusniger group</taxon>
    </lineage>
</organism>
<dbReference type="KEGG" id="svl:Strvi_4698"/>
<evidence type="ECO:0000313" key="3">
    <source>
        <dbReference type="Proteomes" id="UP000008703"/>
    </source>
</evidence>
<evidence type="ECO:0000313" key="2">
    <source>
        <dbReference type="EMBL" id="AEM84276.1"/>
    </source>
</evidence>
<dbReference type="EMBL" id="CP002994">
    <property type="protein sequence ID" value="AEM84276.1"/>
    <property type="molecule type" value="Genomic_DNA"/>
</dbReference>
<dbReference type="AlphaFoldDB" id="G2PFD3"/>
<accession>G2PFD3</accession>
<protein>
    <submittedName>
        <fullName evidence="2">Uncharacterized protein</fullName>
    </submittedName>
</protein>
<feature type="compositionally biased region" description="Pro residues" evidence="1">
    <location>
        <begin position="1"/>
        <end position="26"/>
    </location>
</feature>
<feature type="compositionally biased region" description="Low complexity" evidence="1">
    <location>
        <begin position="163"/>
        <end position="192"/>
    </location>
</feature>
<name>G2PFD3_STRV4</name>
<gene>
    <name evidence="2" type="ORF">Strvi_4698</name>
</gene>
<evidence type="ECO:0000256" key="1">
    <source>
        <dbReference type="SAM" id="MobiDB-lite"/>
    </source>
</evidence>
<feature type="region of interest" description="Disordered" evidence="1">
    <location>
        <begin position="1"/>
        <end position="215"/>
    </location>
</feature>
<sequence length="248" mass="25338">MAPTPPPHRGPTPAPPRGPATPPTPAPRDHHAGKPAPRRRPGGTTPATPHHDHHRTTITAARRPPCRWCGTRPTAKMPRPPPATSVPAPRSARTTPWSKARCGTGRRRRASPLGTGPPQRAAGSNVPGGGHRAAGGRELPGPVAHQPLGYGREALRRSGPNGGAHSPGSAAGPPSRAAGAGAGESGRSAPEALLASAGRRLEAHPEAGEIPAADHGSEEEVLLVVCVGGPDPLWPAARYRHFQGVAGV</sequence>
<keyword evidence="3" id="KW-1185">Reference proteome</keyword>
<dbReference type="Proteomes" id="UP000008703">
    <property type="component" value="Chromosome"/>
</dbReference>